<dbReference type="RefSeq" id="XP_021856650.1">
    <property type="nucleotide sequence ID" value="XM_022000958.1"/>
</dbReference>
<organism evidence="4 5">
    <name type="scientific">Spinacia oleracea</name>
    <name type="common">Spinach</name>
    <dbReference type="NCBI Taxonomy" id="3562"/>
    <lineage>
        <taxon>Eukaryota</taxon>
        <taxon>Viridiplantae</taxon>
        <taxon>Streptophyta</taxon>
        <taxon>Embryophyta</taxon>
        <taxon>Tracheophyta</taxon>
        <taxon>Spermatophyta</taxon>
        <taxon>Magnoliopsida</taxon>
        <taxon>eudicotyledons</taxon>
        <taxon>Gunneridae</taxon>
        <taxon>Pentapetalae</taxon>
        <taxon>Caryophyllales</taxon>
        <taxon>Chenopodiaceae</taxon>
        <taxon>Chenopodioideae</taxon>
        <taxon>Anserineae</taxon>
        <taxon>Spinacia</taxon>
    </lineage>
</organism>
<keyword evidence="1" id="KW-0479">Metal-binding</keyword>
<evidence type="ECO:0000256" key="1">
    <source>
        <dbReference type="PROSITE-ProRule" id="PRU00042"/>
    </source>
</evidence>
<sequence length="547" mass="61674">MKNPIKDCKQKHKMQNFPNVRDEVLPQNSAKKSENIHKIQLGIRKKHRLSDNLREMPKSCWWVSSEPNKNGENFVCNLCGRRFRSARAVFGHMRSHSKRKAAAKVKDYAVKEEIIERSNTPRKKRSGRRYTIKTSSSNGSSWCNLNNSHSSVTVADEELLDIAASLLKLSKGGFCDHVSDNDNDDDSVKMEPRLPIDSVSNIDKDDDHVAERVCDVESGLNFDVMRAKCDSFQDEIKEFHGFNCGLPKSKRGNFEHGPVSDVEIQSELMYDAEIKDGAIGVLVNGILLDYSNPISFVPAVEETKSRTADVVDRMLNEWNSRTCDPTDENNIESGPIVHNELFDAEIKDESREVLLADTLVHSMSSDPVIEEKKQENVADKCKSGSSEPATDSCSKNYICSICNRSFPSHQSLGGHRLHCQRLCGLEIRAHMIRTDITVVEEQGGKNEMKFGDNEKKKRWKHKCVVCSKDFRTGQALGGHMRAHFNGKVESNETENLAAIKEKNDSNDNRVLPAVIEERKHDKDVCSNELLKERHIVISSQGNTPLLV</sequence>
<accession>A0A9R0K3X4</accession>
<dbReference type="GO" id="GO:0008270">
    <property type="term" value="F:zinc ion binding"/>
    <property type="evidence" value="ECO:0007669"/>
    <property type="project" value="UniProtKB-KW"/>
</dbReference>
<protein>
    <recommendedName>
        <fullName evidence="3">C2H2-type domain-containing protein</fullName>
    </recommendedName>
</protein>
<feature type="domain" description="C2H2-type" evidence="3">
    <location>
        <begin position="74"/>
        <end position="101"/>
    </location>
</feature>
<dbReference type="PANTHER" id="PTHR46869:SF1">
    <property type="entry name" value="C2H2-LIKE ZINC FINGER PROTEIN"/>
    <property type="match status" value="1"/>
</dbReference>
<gene>
    <name evidence="5" type="primary">LOC110795921</name>
</gene>
<feature type="compositionally biased region" description="Basic residues" evidence="2">
    <location>
        <begin position="120"/>
        <end position="131"/>
    </location>
</feature>
<keyword evidence="1" id="KW-0862">Zinc</keyword>
<feature type="region of interest" description="Disordered" evidence="2">
    <location>
        <begin position="119"/>
        <end position="140"/>
    </location>
</feature>
<dbReference type="InterPro" id="IPR036236">
    <property type="entry name" value="Znf_C2H2_sf"/>
</dbReference>
<dbReference type="PROSITE" id="PS00028">
    <property type="entry name" value="ZINC_FINGER_C2H2_1"/>
    <property type="match status" value="2"/>
</dbReference>
<dbReference type="Gene3D" id="3.30.160.60">
    <property type="entry name" value="Classic Zinc Finger"/>
    <property type="match status" value="2"/>
</dbReference>
<dbReference type="Pfam" id="PF13912">
    <property type="entry name" value="zf-C2H2_6"/>
    <property type="match status" value="3"/>
</dbReference>
<evidence type="ECO:0000313" key="4">
    <source>
        <dbReference type="Proteomes" id="UP000813463"/>
    </source>
</evidence>
<keyword evidence="4" id="KW-1185">Reference proteome</keyword>
<feature type="domain" description="C2H2-type" evidence="3">
    <location>
        <begin position="461"/>
        <end position="488"/>
    </location>
</feature>
<dbReference type="Proteomes" id="UP000813463">
    <property type="component" value="Chromosome 1"/>
</dbReference>
<dbReference type="AlphaFoldDB" id="A0A9R0K3X4"/>
<dbReference type="PROSITE" id="PS50157">
    <property type="entry name" value="ZINC_FINGER_C2H2_2"/>
    <property type="match status" value="2"/>
</dbReference>
<dbReference type="PANTHER" id="PTHR46869">
    <property type="entry name" value="C2H2-LIKE ZINC FINGER PROTEIN"/>
    <property type="match status" value="1"/>
</dbReference>
<dbReference type="GeneID" id="110795921"/>
<keyword evidence="1" id="KW-0863">Zinc-finger</keyword>
<evidence type="ECO:0000313" key="5">
    <source>
        <dbReference type="RefSeq" id="XP_021856650.1"/>
    </source>
</evidence>
<dbReference type="SUPFAM" id="SSF57667">
    <property type="entry name" value="beta-beta-alpha zinc fingers"/>
    <property type="match status" value="2"/>
</dbReference>
<proteinExistence type="predicted"/>
<reference evidence="5" key="2">
    <citation type="submission" date="2025-08" db="UniProtKB">
        <authorList>
            <consortium name="RefSeq"/>
        </authorList>
    </citation>
    <scope>IDENTIFICATION</scope>
    <source>
        <tissue evidence="5">Leaf</tissue>
    </source>
</reference>
<reference evidence="4" key="1">
    <citation type="journal article" date="2021" name="Nat. Commun.">
        <title>Genomic analyses provide insights into spinach domestication and the genetic basis of agronomic traits.</title>
        <authorList>
            <person name="Cai X."/>
            <person name="Sun X."/>
            <person name="Xu C."/>
            <person name="Sun H."/>
            <person name="Wang X."/>
            <person name="Ge C."/>
            <person name="Zhang Z."/>
            <person name="Wang Q."/>
            <person name="Fei Z."/>
            <person name="Jiao C."/>
            <person name="Wang Q."/>
        </authorList>
    </citation>
    <scope>NUCLEOTIDE SEQUENCE [LARGE SCALE GENOMIC DNA]</scope>
    <source>
        <strain evidence="4">cv. Varoflay</strain>
    </source>
</reference>
<dbReference type="KEGG" id="soe:110795921"/>
<dbReference type="OrthoDB" id="6077919at2759"/>
<evidence type="ECO:0000256" key="2">
    <source>
        <dbReference type="SAM" id="MobiDB-lite"/>
    </source>
</evidence>
<evidence type="ECO:0000259" key="3">
    <source>
        <dbReference type="PROSITE" id="PS50157"/>
    </source>
</evidence>
<dbReference type="InterPro" id="IPR013087">
    <property type="entry name" value="Znf_C2H2_type"/>
</dbReference>
<dbReference type="SMART" id="SM00355">
    <property type="entry name" value="ZnF_C2H2"/>
    <property type="match status" value="3"/>
</dbReference>
<name>A0A9R0K3X4_SPIOL</name>